<gene>
    <name evidence="3" type="ORF">EYC98_08020</name>
</gene>
<proteinExistence type="predicted"/>
<dbReference type="SUPFAM" id="SSF51161">
    <property type="entry name" value="Trimeric LpxA-like enzymes"/>
    <property type="match status" value="1"/>
</dbReference>
<organism evidence="3 4">
    <name type="scientific">Candidatus Litorirhabdus singularis</name>
    <dbReference type="NCBI Taxonomy" id="2518993"/>
    <lineage>
        <taxon>Bacteria</taxon>
        <taxon>Pseudomonadati</taxon>
        <taxon>Pseudomonadota</taxon>
        <taxon>Gammaproteobacteria</taxon>
        <taxon>Cellvibrionales</taxon>
        <taxon>Halieaceae</taxon>
        <taxon>Candidatus Litorirhabdus</taxon>
    </lineage>
</organism>
<comment type="caution">
    <text evidence="3">The sequence shown here is derived from an EMBL/GenBank/DDBJ whole genome shotgun (WGS) entry which is preliminary data.</text>
</comment>
<keyword evidence="2" id="KW-0012">Acyltransferase</keyword>
<dbReference type="EMBL" id="SHNN01000001">
    <property type="protein sequence ID" value="MCX2980822.1"/>
    <property type="molecule type" value="Genomic_DNA"/>
</dbReference>
<dbReference type="PIRSF" id="PIRSF000441">
    <property type="entry name" value="CysE"/>
    <property type="match status" value="1"/>
</dbReference>
<evidence type="ECO:0000313" key="3">
    <source>
        <dbReference type="EMBL" id="MCX2980822.1"/>
    </source>
</evidence>
<protein>
    <submittedName>
        <fullName evidence="3">Serine O-acetyltransferase</fullName>
    </submittedName>
</protein>
<evidence type="ECO:0000256" key="2">
    <source>
        <dbReference type="ARBA" id="ARBA00023315"/>
    </source>
</evidence>
<dbReference type="PANTHER" id="PTHR42811">
    <property type="entry name" value="SERINE ACETYLTRANSFERASE"/>
    <property type="match status" value="1"/>
</dbReference>
<dbReference type="Gene3D" id="2.160.10.10">
    <property type="entry name" value="Hexapeptide repeat proteins"/>
    <property type="match status" value="1"/>
</dbReference>
<dbReference type="Proteomes" id="UP001143362">
    <property type="component" value="Unassembled WGS sequence"/>
</dbReference>
<dbReference type="InterPro" id="IPR005881">
    <property type="entry name" value="Ser_O-AcTrfase"/>
</dbReference>
<reference evidence="3" key="1">
    <citation type="submission" date="2019-02" db="EMBL/GenBank/DDBJ databases">
        <authorList>
            <person name="Li S.-H."/>
        </authorList>
    </citation>
    <scope>NUCLEOTIDE SEQUENCE</scope>
    <source>
        <strain evidence="3">IMCC14734</strain>
    </source>
</reference>
<dbReference type="CDD" id="cd03354">
    <property type="entry name" value="LbH_SAT"/>
    <property type="match status" value="1"/>
</dbReference>
<keyword evidence="1" id="KW-0808">Transferase</keyword>
<dbReference type="InterPro" id="IPR045304">
    <property type="entry name" value="LbH_SAT"/>
</dbReference>
<evidence type="ECO:0000313" key="4">
    <source>
        <dbReference type="Proteomes" id="UP001143362"/>
    </source>
</evidence>
<name>A0ABT3THG1_9GAMM</name>
<accession>A0ABT3THG1</accession>
<sequence>MILIYRLGHYLTVSGSVFRFLNQPLKYLMQVLSGCHIDFSAEIGQRLHLAHPSGVIIGKGVRIGDDVVLYQHVTLGGRSKLNPEYPVVANAATLYANCVVLGAVSIGEQATVGACCLVLENIPANATVYGTPGKIA</sequence>
<dbReference type="InterPro" id="IPR011004">
    <property type="entry name" value="Trimer_LpxA-like_sf"/>
</dbReference>
<keyword evidence="4" id="KW-1185">Reference proteome</keyword>
<dbReference type="RefSeq" id="WP_279244796.1">
    <property type="nucleotide sequence ID" value="NZ_SHNN01000001.1"/>
</dbReference>
<evidence type="ECO:0000256" key="1">
    <source>
        <dbReference type="ARBA" id="ARBA00022679"/>
    </source>
</evidence>